<gene>
    <name evidence="3" type="ORF">DDT54_08225</name>
    <name evidence="4" type="ORF">EH206_11100</name>
</gene>
<protein>
    <recommendedName>
        <fullName evidence="2">Mu-like prophage FluMu N-terminal domain-containing protein</fullName>
    </recommendedName>
</protein>
<dbReference type="Proteomes" id="UP000295985">
    <property type="component" value="Unassembled WGS sequence"/>
</dbReference>
<reference evidence="4 6" key="2">
    <citation type="submission" date="2018-11" db="EMBL/GenBank/DDBJ databases">
        <title>Genome sequences of Brenneria nigrifluens and Brenneria rubrifaciens.</title>
        <authorList>
            <person name="Poret-Peterson A.T."/>
            <person name="McClean A.E."/>
            <person name="Kluepfel D.A."/>
        </authorList>
    </citation>
    <scope>NUCLEOTIDE SEQUENCE [LARGE SCALE GENOMIC DNA]</scope>
    <source>
        <strain evidence="4 6">ATCC 13028</strain>
    </source>
</reference>
<dbReference type="Pfam" id="PF17891">
    <property type="entry name" value="FluMu_N"/>
    <property type="match status" value="1"/>
</dbReference>
<reference evidence="3 5" key="1">
    <citation type="submission" date="2018-04" db="EMBL/GenBank/DDBJ databases">
        <title>Brenneria corticis sp.nov.</title>
        <authorList>
            <person name="Li Y."/>
        </authorList>
    </citation>
    <scope>NUCLEOTIDE SEQUENCE [LARGE SCALE GENOMIC DNA]</scope>
    <source>
        <strain evidence="3 5">LMG 2694</strain>
    </source>
</reference>
<evidence type="ECO:0000313" key="4">
    <source>
        <dbReference type="EMBL" id="QCR04671.1"/>
    </source>
</evidence>
<dbReference type="AlphaFoldDB" id="A0A2U1USR6"/>
<evidence type="ECO:0000313" key="6">
    <source>
        <dbReference type="Proteomes" id="UP000303847"/>
    </source>
</evidence>
<evidence type="ECO:0000256" key="1">
    <source>
        <dbReference type="SAM" id="Coils"/>
    </source>
</evidence>
<feature type="coiled-coil region" evidence="1">
    <location>
        <begin position="64"/>
        <end position="112"/>
    </location>
</feature>
<dbReference type="Proteomes" id="UP000303847">
    <property type="component" value="Chromosome"/>
</dbReference>
<dbReference type="Gene3D" id="3.40.5.80">
    <property type="match status" value="1"/>
</dbReference>
<dbReference type="RefSeq" id="WP_009112853.1">
    <property type="nucleotide sequence ID" value="NZ_CP034036.1"/>
</dbReference>
<evidence type="ECO:0000313" key="5">
    <source>
        <dbReference type="Proteomes" id="UP000295985"/>
    </source>
</evidence>
<proteinExistence type="predicted"/>
<dbReference type="OrthoDB" id="3035975at2"/>
<dbReference type="SUPFAM" id="SSF160059">
    <property type="entry name" value="PriA/YqbF domain"/>
    <property type="match status" value="1"/>
</dbReference>
<accession>A0A2U1USR6</accession>
<feature type="domain" description="Mu-like prophage FluMu N-terminal" evidence="2">
    <location>
        <begin position="7"/>
        <end position="51"/>
    </location>
</feature>
<dbReference type="EMBL" id="CP034036">
    <property type="protein sequence ID" value="QCR04671.1"/>
    <property type="molecule type" value="Genomic_DNA"/>
</dbReference>
<evidence type="ECO:0000259" key="2">
    <source>
        <dbReference type="Pfam" id="PF17891"/>
    </source>
</evidence>
<keyword evidence="6" id="KW-1185">Reference proteome</keyword>
<sequence>MPVQITAKRDGFRRCGIAHSEKTQTYPDDHFTAEQLATLESEPMLVVVRVSDKQASGKDAVQDLAAAQARIVELETASKQAVADNDELKAELATVQENLTAVTAERDALSAQLAATDTDKAKK</sequence>
<name>A0A2U1USR6_9GAMM</name>
<organism evidence="3 5">
    <name type="scientific">Brenneria nigrifluens DSM 30175 = ATCC 13028</name>
    <dbReference type="NCBI Taxonomy" id="1121120"/>
    <lineage>
        <taxon>Bacteria</taxon>
        <taxon>Pseudomonadati</taxon>
        <taxon>Pseudomonadota</taxon>
        <taxon>Gammaproteobacteria</taxon>
        <taxon>Enterobacterales</taxon>
        <taxon>Pectobacteriaceae</taxon>
        <taxon>Brenneria</taxon>
    </lineage>
</organism>
<keyword evidence="1" id="KW-0175">Coiled coil</keyword>
<evidence type="ECO:0000313" key="3">
    <source>
        <dbReference type="EMBL" id="PWC24664.1"/>
    </source>
</evidence>
<dbReference type="InterPro" id="IPR041227">
    <property type="entry name" value="FluMu_N"/>
</dbReference>
<dbReference type="EMBL" id="QDKK01000011">
    <property type="protein sequence ID" value="PWC24664.1"/>
    <property type="molecule type" value="Genomic_DNA"/>
</dbReference>